<evidence type="ECO:0000256" key="3">
    <source>
        <dbReference type="ARBA" id="ARBA00022448"/>
    </source>
</evidence>
<evidence type="ECO:0000256" key="2">
    <source>
        <dbReference type="ARBA" id="ARBA00005573"/>
    </source>
</evidence>
<evidence type="ECO:0000256" key="8">
    <source>
        <dbReference type="ARBA" id="ARBA00023242"/>
    </source>
</evidence>
<evidence type="ECO:0000256" key="7">
    <source>
        <dbReference type="ARBA" id="ARBA00023132"/>
    </source>
</evidence>
<protein>
    <recommendedName>
        <fullName evidence="9">Nuclear pore complex protein Nup85</fullName>
    </recommendedName>
</protein>
<keyword evidence="4 9" id="KW-0509">mRNA transport</keyword>
<dbReference type="Pfam" id="PF07575">
    <property type="entry name" value="Nucleopor_Nup85"/>
    <property type="match status" value="1"/>
</dbReference>
<dbReference type="GO" id="GO:0017056">
    <property type="term" value="F:structural constituent of nuclear pore"/>
    <property type="evidence" value="ECO:0007669"/>
    <property type="project" value="TreeGrafter"/>
</dbReference>
<dbReference type="EMBL" id="PJQL01000898">
    <property type="protein sequence ID" value="RCH91954.1"/>
    <property type="molecule type" value="Genomic_DNA"/>
</dbReference>
<comment type="subunit">
    <text evidence="9">Component of the nuclear pore complex (NPC).</text>
</comment>
<comment type="caution">
    <text evidence="10">The sequence shown here is derived from an EMBL/GenBank/DDBJ whole genome shotgun (WGS) entry which is preliminary data.</text>
</comment>
<dbReference type="GO" id="GO:0045893">
    <property type="term" value="P:positive regulation of DNA-templated transcription"/>
    <property type="evidence" value="ECO:0007669"/>
    <property type="project" value="TreeGrafter"/>
</dbReference>
<evidence type="ECO:0000256" key="1">
    <source>
        <dbReference type="ARBA" id="ARBA00004567"/>
    </source>
</evidence>
<sequence>MSLKKFLQQVCHSKLDNIPFIRQLLYEPSAELFQSINNNDDVCSIAQKYTLLLERYLHYLEQCYNDEAKRERLAMNVLLSIWKLCQLIYFSEKPYNITDLMEWQIKTYQPYLWEHDRYSIYASTVNHSDFWPFLYRLALFHQTEQLCQLLSLASSQLYVKDLAPLFTEIQHVVRQPSQNGLDTVLDNLSRYQDPIVDGLSTLCRLLAGNRRVAAQYASDQVQAYIVSSYYRHLATKNDGSMPLYADFEETHNAAEAFLAGNIFQALDFCTQYDGWLLTHLCILFEKKGMLDKPVYANLEQGETIQMGCLEYFKIVYAACIKNQCGLWKEGFIYLLSCGKIGKEAIHEHLKLLDIEDEHRLKEVAEFCIANDMKEEGSTLYEKKATAYFEVQDYRKAIHYYELAENQECLDKALIKIIQDYSATGNLIDVGIRKSYDSAYYKAYNYLLIMNEHMDNQDYTAAGDKLKELVQWVDLPQFVLPIIFQEGVKLVENKECRLDADTLLMLKKIWKLLQREEPLDPDFDTFLDASAITLSRALDRMTE</sequence>
<keyword evidence="3 9" id="KW-0813">Transport</keyword>
<evidence type="ECO:0000256" key="4">
    <source>
        <dbReference type="ARBA" id="ARBA00022816"/>
    </source>
</evidence>
<keyword evidence="5 9" id="KW-0653">Protein transport</keyword>
<dbReference type="GO" id="GO:0031965">
    <property type="term" value="C:nuclear membrane"/>
    <property type="evidence" value="ECO:0007669"/>
    <property type="project" value="UniProtKB-UniRule"/>
</dbReference>
<keyword evidence="11" id="KW-1185">Reference proteome</keyword>
<evidence type="ECO:0000313" key="10">
    <source>
        <dbReference type="EMBL" id="RCH91954.1"/>
    </source>
</evidence>
<keyword evidence="6 9" id="KW-0811">Translocation</keyword>
<proteinExistence type="inferred from homology"/>
<gene>
    <name evidence="10" type="ORF">CU097_009860</name>
</gene>
<dbReference type="OrthoDB" id="17644at2759"/>
<comment type="similarity">
    <text evidence="2 9">Belongs to the nucleoporin Nup85 family.</text>
</comment>
<reference evidence="10 11" key="1">
    <citation type="journal article" date="2018" name="G3 (Bethesda)">
        <title>Phylogenetic and Phylogenomic Definition of Rhizopus Species.</title>
        <authorList>
            <person name="Gryganskyi A.P."/>
            <person name="Golan J."/>
            <person name="Dolatabadi S."/>
            <person name="Mondo S."/>
            <person name="Robb S."/>
            <person name="Idnurm A."/>
            <person name="Muszewska A."/>
            <person name="Steczkiewicz K."/>
            <person name="Masonjones S."/>
            <person name="Liao H.L."/>
            <person name="Gajdeczka M.T."/>
            <person name="Anike F."/>
            <person name="Vuek A."/>
            <person name="Anishchenko I.M."/>
            <person name="Voigt K."/>
            <person name="de Hoog G.S."/>
            <person name="Smith M.E."/>
            <person name="Heitman J."/>
            <person name="Vilgalys R."/>
            <person name="Stajich J.E."/>
        </authorList>
    </citation>
    <scope>NUCLEOTIDE SEQUENCE [LARGE SCALE GENOMIC DNA]</scope>
    <source>
        <strain evidence="10 11">CBS 357.93</strain>
    </source>
</reference>
<accession>A0A367JPS8</accession>
<evidence type="ECO:0000256" key="5">
    <source>
        <dbReference type="ARBA" id="ARBA00022927"/>
    </source>
</evidence>
<comment type="subcellular location">
    <subcellularLocation>
        <location evidence="1 9">Nucleus</location>
        <location evidence="1 9">Nuclear pore complex</location>
    </subcellularLocation>
</comment>
<keyword evidence="9" id="KW-0472">Membrane</keyword>
<dbReference type="InterPro" id="IPR011502">
    <property type="entry name" value="Nucleoporin_Nup85"/>
</dbReference>
<dbReference type="Proteomes" id="UP000252139">
    <property type="component" value="Unassembled WGS sequence"/>
</dbReference>
<dbReference type="GO" id="GO:0031080">
    <property type="term" value="C:nuclear pore outer ring"/>
    <property type="evidence" value="ECO:0007669"/>
    <property type="project" value="TreeGrafter"/>
</dbReference>
<dbReference type="PANTHER" id="PTHR13373">
    <property type="entry name" value="FROUNT PROTEIN-RELATED"/>
    <property type="match status" value="1"/>
</dbReference>
<keyword evidence="7 9" id="KW-0906">Nuclear pore complex</keyword>
<comment type="function">
    <text evidence="9">Functions as a component of the nuclear pore complex (NPC).</text>
</comment>
<evidence type="ECO:0000256" key="6">
    <source>
        <dbReference type="ARBA" id="ARBA00023010"/>
    </source>
</evidence>
<evidence type="ECO:0000256" key="9">
    <source>
        <dbReference type="RuleBase" id="RU365073"/>
    </source>
</evidence>
<dbReference type="GO" id="GO:0006406">
    <property type="term" value="P:mRNA export from nucleus"/>
    <property type="evidence" value="ECO:0007669"/>
    <property type="project" value="TreeGrafter"/>
</dbReference>
<evidence type="ECO:0000313" key="11">
    <source>
        <dbReference type="Proteomes" id="UP000252139"/>
    </source>
</evidence>
<name>A0A367JPS8_RHIAZ</name>
<dbReference type="AlphaFoldDB" id="A0A367JPS8"/>
<dbReference type="PANTHER" id="PTHR13373:SF21">
    <property type="entry name" value="NUCLEAR PORE COMPLEX PROTEIN NUP85"/>
    <property type="match status" value="1"/>
</dbReference>
<keyword evidence="8 9" id="KW-0539">Nucleus</keyword>
<dbReference type="GO" id="GO:0006606">
    <property type="term" value="P:protein import into nucleus"/>
    <property type="evidence" value="ECO:0007669"/>
    <property type="project" value="TreeGrafter"/>
</dbReference>
<dbReference type="STRING" id="86630.A0A367JPS8"/>
<organism evidence="10 11">
    <name type="scientific">Rhizopus azygosporus</name>
    <name type="common">Rhizopus microsporus var. azygosporus</name>
    <dbReference type="NCBI Taxonomy" id="86630"/>
    <lineage>
        <taxon>Eukaryota</taxon>
        <taxon>Fungi</taxon>
        <taxon>Fungi incertae sedis</taxon>
        <taxon>Mucoromycota</taxon>
        <taxon>Mucoromycotina</taxon>
        <taxon>Mucoromycetes</taxon>
        <taxon>Mucorales</taxon>
        <taxon>Mucorineae</taxon>
        <taxon>Rhizopodaceae</taxon>
        <taxon>Rhizopus</taxon>
    </lineage>
</organism>